<reference evidence="2 3" key="1">
    <citation type="submission" date="2016-07" db="EMBL/GenBank/DDBJ databases">
        <title>Multiple horizontal gene transfer events from other fungi enriched the ability of initially mycotrophic Trichoderma (Ascomycota) to feed on dead plant biomass.</title>
        <authorList>
            <consortium name="DOE Joint Genome Institute"/>
            <person name="Aerts A."/>
            <person name="Atanasova L."/>
            <person name="Chenthamara K."/>
            <person name="Zhang J."/>
            <person name="Grujic M."/>
            <person name="Henrissat B."/>
            <person name="Kuo A."/>
            <person name="Salamov A."/>
            <person name="Lipzen A."/>
            <person name="Labutti K."/>
            <person name="Barry K."/>
            <person name="Miao Y."/>
            <person name="Rahimi M.J."/>
            <person name="Shen Q."/>
            <person name="Grigoriev I.V."/>
            <person name="Kubicek C.P."/>
            <person name="Druzhinina I.S."/>
        </authorList>
    </citation>
    <scope>NUCLEOTIDE SEQUENCE [LARGE SCALE GENOMIC DNA]</scope>
    <source>
        <strain evidence="2 3">ATCC 18648</strain>
    </source>
</reference>
<dbReference type="EMBL" id="KZ679148">
    <property type="protein sequence ID" value="PTB71468.1"/>
    <property type="molecule type" value="Genomic_DNA"/>
</dbReference>
<proteinExistence type="predicted"/>
<name>A0A2T4BQ81_TRILO</name>
<dbReference type="Proteomes" id="UP000240760">
    <property type="component" value="Unassembled WGS sequence"/>
</dbReference>
<accession>A0A2T4BQ81</accession>
<dbReference type="AlphaFoldDB" id="A0A2T4BQ81"/>
<feature type="region of interest" description="Disordered" evidence="1">
    <location>
        <begin position="1"/>
        <end position="21"/>
    </location>
</feature>
<gene>
    <name evidence="2" type="ORF">M440DRAFT_1145815</name>
</gene>
<evidence type="ECO:0000256" key="1">
    <source>
        <dbReference type="SAM" id="MobiDB-lite"/>
    </source>
</evidence>
<evidence type="ECO:0000313" key="3">
    <source>
        <dbReference type="Proteomes" id="UP000240760"/>
    </source>
</evidence>
<organism evidence="2 3">
    <name type="scientific">Trichoderma longibrachiatum ATCC 18648</name>
    <dbReference type="NCBI Taxonomy" id="983965"/>
    <lineage>
        <taxon>Eukaryota</taxon>
        <taxon>Fungi</taxon>
        <taxon>Dikarya</taxon>
        <taxon>Ascomycota</taxon>
        <taxon>Pezizomycotina</taxon>
        <taxon>Sordariomycetes</taxon>
        <taxon>Hypocreomycetidae</taxon>
        <taxon>Hypocreales</taxon>
        <taxon>Hypocreaceae</taxon>
        <taxon>Trichoderma</taxon>
    </lineage>
</organism>
<evidence type="ECO:0000313" key="2">
    <source>
        <dbReference type="EMBL" id="PTB71468.1"/>
    </source>
</evidence>
<keyword evidence="3" id="KW-1185">Reference proteome</keyword>
<sequence length="170" mass="17769">MSHTISPRLAGSACMRPRGSSTRMLPLRLASEPKAPGPSSHSPANNIGLTLLRTHRITPHVVWGVGESSSLRHALSASGCACTEPTPPQTSYGAGWHIAARGSSSETGEMDCLSLCPVAPNGAQQSGRFCVAQGKTPVGSHFPPAPTWREHEVAQVEGGEPLSVGAWPDF</sequence>
<protein>
    <submittedName>
        <fullName evidence="2">Uncharacterized protein</fullName>
    </submittedName>
</protein>